<dbReference type="EMBL" id="FNIX01000007">
    <property type="protein sequence ID" value="SDP31406.1"/>
    <property type="molecule type" value="Genomic_DNA"/>
</dbReference>
<sequence length="165" mass="17698">MGTGAEPLGHHELVAVAGYRLITLRDQDNDAGVGLDEAIARAQTAVVASTGYELVINCAQDLVPVSARLDLWSGRPAPADEPGWSAPQVFELECPSGLLVLGSPTGKVLDADLPTGPGVYGLEVAHRGRDQALAMRQEDLLDARQGSFEQYRMRMWFAGELPDDE</sequence>
<reference evidence="2" key="1">
    <citation type="submission" date="2016-10" db="EMBL/GenBank/DDBJ databases">
        <authorList>
            <person name="Varghese N."/>
            <person name="Submissions S."/>
        </authorList>
    </citation>
    <scope>NUCLEOTIDE SEQUENCE [LARGE SCALE GENOMIC DNA]</scope>
    <source>
        <strain evidence="2">CGMCC 4.6609</strain>
    </source>
</reference>
<dbReference type="AlphaFoldDB" id="A0A1H0RR08"/>
<evidence type="ECO:0000313" key="2">
    <source>
        <dbReference type="Proteomes" id="UP000199691"/>
    </source>
</evidence>
<organism evidence="1 2">
    <name type="scientific">Lentzea jiangxiensis</name>
    <dbReference type="NCBI Taxonomy" id="641025"/>
    <lineage>
        <taxon>Bacteria</taxon>
        <taxon>Bacillati</taxon>
        <taxon>Actinomycetota</taxon>
        <taxon>Actinomycetes</taxon>
        <taxon>Pseudonocardiales</taxon>
        <taxon>Pseudonocardiaceae</taxon>
        <taxon>Lentzea</taxon>
    </lineage>
</organism>
<accession>A0A1H0RR08</accession>
<evidence type="ECO:0000313" key="1">
    <source>
        <dbReference type="EMBL" id="SDP31406.1"/>
    </source>
</evidence>
<proteinExistence type="predicted"/>
<protein>
    <submittedName>
        <fullName evidence="1">Uncharacterized protein</fullName>
    </submittedName>
</protein>
<dbReference type="RefSeq" id="WP_090098761.1">
    <property type="nucleotide sequence ID" value="NZ_FNIX01000007.1"/>
</dbReference>
<dbReference type="OrthoDB" id="3697982at2"/>
<gene>
    <name evidence="1" type="ORF">SAMN05421507_10721</name>
</gene>
<keyword evidence="2" id="KW-1185">Reference proteome</keyword>
<dbReference type="Proteomes" id="UP000199691">
    <property type="component" value="Unassembled WGS sequence"/>
</dbReference>
<name>A0A1H0RR08_9PSEU</name>